<accession>A0A3P5WZM8</accession>
<organism evidence="2 3">
    <name type="scientific">Pseudogemmobacter humi</name>
    <dbReference type="NCBI Taxonomy" id="2483812"/>
    <lineage>
        <taxon>Bacteria</taxon>
        <taxon>Pseudomonadati</taxon>
        <taxon>Pseudomonadota</taxon>
        <taxon>Alphaproteobacteria</taxon>
        <taxon>Rhodobacterales</taxon>
        <taxon>Paracoccaceae</taxon>
        <taxon>Pseudogemmobacter</taxon>
    </lineage>
</organism>
<keyword evidence="1" id="KW-0732">Signal</keyword>
<dbReference type="Pfam" id="PF11720">
    <property type="entry name" value="Inhibitor_I78"/>
    <property type="match status" value="1"/>
</dbReference>
<evidence type="ECO:0000256" key="1">
    <source>
        <dbReference type="SAM" id="SignalP"/>
    </source>
</evidence>
<evidence type="ECO:0000313" key="3">
    <source>
        <dbReference type="Proteomes" id="UP000277498"/>
    </source>
</evidence>
<feature type="chain" id="PRO_5017985226" evidence="1">
    <location>
        <begin position="23"/>
        <end position="98"/>
    </location>
</feature>
<feature type="signal peptide" evidence="1">
    <location>
        <begin position="1"/>
        <end position="22"/>
    </location>
</feature>
<dbReference type="EMBL" id="UXAW01000058">
    <property type="protein sequence ID" value="VDC27241.1"/>
    <property type="molecule type" value="Genomic_DNA"/>
</dbReference>
<dbReference type="Proteomes" id="UP000277498">
    <property type="component" value="Unassembled WGS sequence"/>
</dbReference>
<sequence>MSIFRIAALVPLALAACVPVTPVDPGTPAFPVGAGDTCNAAPLVSLIGRDSSALATVGNRRDPMRVTRPGQAMTMDFNPARLNVELNAADRIVRLSCG</sequence>
<protein>
    <submittedName>
        <fullName evidence="2">Peptidase inhibitor I78 family protein</fullName>
    </submittedName>
</protein>
<dbReference type="InterPro" id="IPR021719">
    <property type="entry name" value="Prot_inh_I78"/>
</dbReference>
<proteinExistence type="predicted"/>
<dbReference type="PROSITE" id="PS51257">
    <property type="entry name" value="PROKAR_LIPOPROTEIN"/>
    <property type="match status" value="1"/>
</dbReference>
<evidence type="ECO:0000313" key="2">
    <source>
        <dbReference type="EMBL" id="VDC27241.1"/>
    </source>
</evidence>
<gene>
    <name evidence="2" type="ORF">XINFAN_01823</name>
</gene>
<dbReference type="AlphaFoldDB" id="A0A3P5WZM8"/>
<name>A0A3P5WZM8_9RHOB</name>
<dbReference type="RefSeq" id="WP_233352176.1">
    <property type="nucleotide sequence ID" value="NZ_UXAW01000058.1"/>
</dbReference>
<reference evidence="2 3" key="1">
    <citation type="submission" date="2018-11" db="EMBL/GenBank/DDBJ databases">
        <authorList>
            <person name="Criscuolo A."/>
        </authorList>
    </citation>
    <scope>NUCLEOTIDE SEQUENCE [LARGE SCALE GENOMIC DNA]</scope>
    <source>
        <strain evidence="2">ACIP111625</strain>
    </source>
</reference>
<dbReference type="Gene3D" id="3.30.10.10">
    <property type="entry name" value="Trypsin Inhibitor V, subunit A"/>
    <property type="match status" value="1"/>
</dbReference>
<keyword evidence="3" id="KW-1185">Reference proteome</keyword>